<proteinExistence type="predicted"/>
<accession>A0A923N281</accession>
<dbReference type="Pfam" id="PF20113">
    <property type="entry name" value="DUF6503"/>
    <property type="match status" value="1"/>
</dbReference>
<comment type="caution">
    <text evidence="1">The sequence shown here is derived from an EMBL/GenBank/DDBJ whole genome shotgun (WGS) entry which is preliminary data.</text>
</comment>
<protein>
    <submittedName>
        <fullName evidence="1">Uncharacterized protein</fullName>
    </submittedName>
</protein>
<dbReference type="Proteomes" id="UP000641454">
    <property type="component" value="Unassembled WGS sequence"/>
</dbReference>
<dbReference type="EMBL" id="JACRUL010000039">
    <property type="protein sequence ID" value="MBC5845460.1"/>
    <property type="molecule type" value="Genomic_DNA"/>
</dbReference>
<sequence length="214" mass="24921">MKAQAISGQQLLQKAIQYHDPNNQWDTFKGTLSIEMKMPNGSNRLSEVSIDLPHQYFKLTAIKNDTKVEHIVANDQSSFSLNGKTTFTDEEIKTFSLNDARAKFMKNYYTFLYGLPMKLKDSGTIINPIVTTKTFMNKEYLVLQVKYEEGVGKDAWYFYFDPKTYAMEIYQFYHDEAKNDGEYILLTGEEVFKGMKFPKDRSWYLGLAEKLQIQ</sequence>
<dbReference type="AlphaFoldDB" id="A0A923N281"/>
<evidence type="ECO:0000313" key="2">
    <source>
        <dbReference type="Proteomes" id="UP000641454"/>
    </source>
</evidence>
<keyword evidence="2" id="KW-1185">Reference proteome</keyword>
<gene>
    <name evidence="1" type="ORF">H8R25_13560</name>
</gene>
<reference evidence="1 2" key="1">
    <citation type="submission" date="2020-08" db="EMBL/GenBank/DDBJ databases">
        <title>Description of novel Flavobacterium F-392 isolate.</title>
        <authorList>
            <person name="Saticioglu I.B."/>
            <person name="Duman M."/>
            <person name="Altun S."/>
        </authorList>
    </citation>
    <scope>NUCLEOTIDE SEQUENCE [LARGE SCALE GENOMIC DNA]</scope>
    <source>
        <strain evidence="1 2">F-392</strain>
    </source>
</reference>
<organism evidence="1 2">
    <name type="scientific">Flavobacterium muglaense</name>
    <dbReference type="NCBI Taxonomy" id="2764716"/>
    <lineage>
        <taxon>Bacteria</taxon>
        <taxon>Pseudomonadati</taxon>
        <taxon>Bacteroidota</taxon>
        <taxon>Flavobacteriia</taxon>
        <taxon>Flavobacteriales</taxon>
        <taxon>Flavobacteriaceae</taxon>
        <taxon>Flavobacterium</taxon>
    </lineage>
</organism>
<name>A0A923N281_9FLAO</name>
<dbReference type="InterPro" id="IPR045444">
    <property type="entry name" value="DUF6503"/>
</dbReference>
<evidence type="ECO:0000313" key="1">
    <source>
        <dbReference type="EMBL" id="MBC5845460.1"/>
    </source>
</evidence>